<dbReference type="EMBL" id="JACAZI010000015">
    <property type="protein sequence ID" value="KAF7344033.1"/>
    <property type="molecule type" value="Genomic_DNA"/>
</dbReference>
<accession>A0A8H6XML6</accession>
<evidence type="ECO:0000256" key="1">
    <source>
        <dbReference type="SAM" id="MobiDB-lite"/>
    </source>
</evidence>
<protein>
    <submittedName>
        <fullName evidence="2">Uncharacterized protein</fullName>
    </submittedName>
</protein>
<proteinExistence type="predicted"/>
<feature type="compositionally biased region" description="Polar residues" evidence="1">
    <location>
        <begin position="29"/>
        <end position="42"/>
    </location>
</feature>
<sequence>MAITRGTNARTASPTPSENSDMYYEDSNNRYTSLSPAPSQTADAFGWESDATPAPGAHHDDTPHPPAGSSALSCLRGGDLEGGTNKANKGKGKTKAAPVVAEEHTSDHDDPFLAADTAKAIAASLGLPTALDQATEGASSSRRPAAGTGSPSKRLRSNTAGDAGPAPYAAAAVTPVVATTPAAAPVAAPITPPAPAPAAAVARAPVAPAAAPAPALVAAPAPTHAPAPAAVLAPAAAAAPAPAPAAAPAAVVVPAAAAALPPMWVTANGNPPHGSYVGAPVGGFPEFVYSPELLLMGVPPDLTAMYEAVAHPKFFLVVSGGNGAVMKTHGLIREAIGSFINIDPTSFTLGTPPPPRMAILDTRILCSSKITLFALPYDMPVIGFVGVFAGFTLPNTDDGANAARDLIRTAIAANGEISQFVQTHRDAFGPLVSAEQAWEAFLTSVEVRGIVLIVNDTNTVAWRLHVAPPTNDRTSWGQLRRLFGRLQVMTARYGTARLQRAFRCRICPSIDHPTPLCPLPSLPGWLGATPTTIAALEDASRAAAAKAQEQMRFNAPVGAGSSNTRSGQGRNQGTSDGKPRRDGKGKKGGDYKGKGKRRERDDFF</sequence>
<comment type="caution">
    <text evidence="2">The sequence shown here is derived from an EMBL/GenBank/DDBJ whole genome shotgun (WGS) entry which is preliminary data.</text>
</comment>
<feature type="compositionally biased region" description="Basic and acidic residues" evidence="1">
    <location>
        <begin position="577"/>
        <end position="604"/>
    </location>
</feature>
<name>A0A8H6XML6_9AGAR</name>
<evidence type="ECO:0000313" key="2">
    <source>
        <dbReference type="EMBL" id="KAF7344033.1"/>
    </source>
</evidence>
<feature type="compositionally biased region" description="Polar residues" evidence="1">
    <location>
        <begin position="560"/>
        <end position="575"/>
    </location>
</feature>
<reference evidence="2" key="1">
    <citation type="submission" date="2020-05" db="EMBL/GenBank/DDBJ databases">
        <title>Mycena genomes resolve the evolution of fungal bioluminescence.</title>
        <authorList>
            <person name="Tsai I.J."/>
        </authorList>
    </citation>
    <scope>NUCLEOTIDE SEQUENCE</scope>
    <source>
        <strain evidence="2">CCC161011</strain>
    </source>
</reference>
<dbReference type="OrthoDB" id="2664977at2759"/>
<dbReference type="AlphaFoldDB" id="A0A8H6XML6"/>
<feature type="region of interest" description="Disordered" evidence="1">
    <location>
        <begin position="555"/>
        <end position="604"/>
    </location>
</feature>
<feature type="compositionally biased region" description="Basic and acidic residues" evidence="1">
    <location>
        <begin position="101"/>
        <end position="110"/>
    </location>
</feature>
<evidence type="ECO:0000313" key="3">
    <source>
        <dbReference type="Proteomes" id="UP000620124"/>
    </source>
</evidence>
<dbReference type="Proteomes" id="UP000620124">
    <property type="component" value="Unassembled WGS sequence"/>
</dbReference>
<keyword evidence="3" id="KW-1185">Reference proteome</keyword>
<feature type="compositionally biased region" description="Polar residues" evidence="1">
    <location>
        <begin position="1"/>
        <end position="20"/>
    </location>
</feature>
<feature type="region of interest" description="Disordered" evidence="1">
    <location>
        <begin position="132"/>
        <end position="162"/>
    </location>
</feature>
<organism evidence="2 3">
    <name type="scientific">Mycena venus</name>
    <dbReference type="NCBI Taxonomy" id="2733690"/>
    <lineage>
        <taxon>Eukaryota</taxon>
        <taxon>Fungi</taxon>
        <taxon>Dikarya</taxon>
        <taxon>Basidiomycota</taxon>
        <taxon>Agaricomycotina</taxon>
        <taxon>Agaricomycetes</taxon>
        <taxon>Agaricomycetidae</taxon>
        <taxon>Agaricales</taxon>
        <taxon>Marasmiineae</taxon>
        <taxon>Mycenaceae</taxon>
        <taxon>Mycena</taxon>
    </lineage>
</organism>
<gene>
    <name evidence="2" type="ORF">MVEN_01692800</name>
</gene>
<feature type="region of interest" description="Disordered" evidence="1">
    <location>
        <begin position="1"/>
        <end position="110"/>
    </location>
</feature>